<dbReference type="PANTHER" id="PTHR35121:SF4">
    <property type="entry name" value="SWIM-TYPE DOMAIN-CONTAINING PROTEIN"/>
    <property type="match status" value="1"/>
</dbReference>
<evidence type="ECO:0000313" key="2">
    <source>
        <dbReference type="Proteomes" id="UP001318860"/>
    </source>
</evidence>
<evidence type="ECO:0000313" key="1">
    <source>
        <dbReference type="EMBL" id="KAK6151662.1"/>
    </source>
</evidence>
<sequence length="119" mass="13551">MATGAANMMFRCVFNGSLSMCDMDIERRPYHRNCKCALHKTKGKCSHAGSIQRNLSFQKREFRDKCLFSISDSTLSSQSSNVHSSSNKSKICISEVQVKYALMYILKVEEQDKMDLPLQ</sequence>
<name>A0ABR0WZ47_REHGL</name>
<protein>
    <recommendedName>
        <fullName evidence="3">SWIM-type domain-containing protein</fullName>
    </recommendedName>
</protein>
<dbReference type="PANTHER" id="PTHR35121">
    <property type="entry name" value="HOMEODOMAIN PROTEIN 8, PUTATIVE-RELATED"/>
    <property type="match status" value="1"/>
</dbReference>
<dbReference type="EMBL" id="JABTTQ020000007">
    <property type="protein sequence ID" value="KAK6151662.1"/>
    <property type="molecule type" value="Genomic_DNA"/>
</dbReference>
<proteinExistence type="predicted"/>
<evidence type="ECO:0008006" key="3">
    <source>
        <dbReference type="Google" id="ProtNLM"/>
    </source>
</evidence>
<organism evidence="1 2">
    <name type="scientific">Rehmannia glutinosa</name>
    <name type="common">Chinese foxglove</name>
    <dbReference type="NCBI Taxonomy" id="99300"/>
    <lineage>
        <taxon>Eukaryota</taxon>
        <taxon>Viridiplantae</taxon>
        <taxon>Streptophyta</taxon>
        <taxon>Embryophyta</taxon>
        <taxon>Tracheophyta</taxon>
        <taxon>Spermatophyta</taxon>
        <taxon>Magnoliopsida</taxon>
        <taxon>eudicotyledons</taxon>
        <taxon>Gunneridae</taxon>
        <taxon>Pentapetalae</taxon>
        <taxon>asterids</taxon>
        <taxon>lamiids</taxon>
        <taxon>Lamiales</taxon>
        <taxon>Orobanchaceae</taxon>
        <taxon>Rehmannieae</taxon>
        <taxon>Rehmannia</taxon>
    </lineage>
</organism>
<reference evidence="1 2" key="1">
    <citation type="journal article" date="2021" name="Comput. Struct. Biotechnol. J.">
        <title>De novo genome assembly of the potent medicinal plant Rehmannia glutinosa using nanopore technology.</title>
        <authorList>
            <person name="Ma L."/>
            <person name="Dong C."/>
            <person name="Song C."/>
            <person name="Wang X."/>
            <person name="Zheng X."/>
            <person name="Niu Y."/>
            <person name="Chen S."/>
            <person name="Feng W."/>
        </authorList>
    </citation>
    <scope>NUCLEOTIDE SEQUENCE [LARGE SCALE GENOMIC DNA]</scope>
    <source>
        <strain evidence="1">DH-2019</strain>
    </source>
</reference>
<gene>
    <name evidence="1" type="ORF">DH2020_014297</name>
</gene>
<dbReference type="Proteomes" id="UP001318860">
    <property type="component" value="Unassembled WGS sequence"/>
</dbReference>
<keyword evidence="2" id="KW-1185">Reference proteome</keyword>
<comment type="caution">
    <text evidence="1">The sequence shown here is derived from an EMBL/GenBank/DDBJ whole genome shotgun (WGS) entry which is preliminary data.</text>
</comment>
<accession>A0ABR0WZ47</accession>